<sequence length="341" mass="36982">MAAKSPETGQTASEGGLGSSVRAGTGEEGPANSLQDSSRENETRDGRTALGSPTAPTIPRSRRAPSPANPSTTQQQIHHRRARRAPRRGTLDPAQQEAANQSSSPPAPTPPAAASGVRYRTPSSPDLLLPADAAKMRRYSALPNDGLQEMLADHAHRYWGVVLVILAPLALISLVLLLMPRSPAGTMGGARSHRGNASESDGRRAPSARWCRWERFALEKPLKVNNVVSFSAATRWSSVMRKRKHMSAALALVDSTKWKSPRYAVIFDVGSSGSRIHVFRFDANLDLVRIGSEIELFVQATAGLRNLGAQKSEALLQAVRDLLREKSSFKNQPDWVTVLDY</sequence>
<name>A0A1D6H4J9_MAIZE</name>
<evidence type="ECO:0000313" key="5">
    <source>
        <dbReference type="EMBL" id="AQK69748.1"/>
    </source>
</evidence>
<gene>
    <name evidence="5" type="ORF">ZEAMMB73_Zm00001d015906</name>
</gene>
<protein>
    <recommendedName>
        <fullName evidence="6">Apyrase 1</fullName>
    </recommendedName>
</protein>
<feature type="region of interest" description="Disordered" evidence="3">
    <location>
        <begin position="1"/>
        <end position="127"/>
    </location>
</feature>
<keyword evidence="4" id="KW-0812">Transmembrane</keyword>
<dbReference type="EMBL" id="CM000781">
    <property type="protein sequence ID" value="AQK69748.1"/>
    <property type="molecule type" value="Genomic_DNA"/>
</dbReference>
<accession>A0A1D6H4J9</accession>
<keyword evidence="2" id="KW-0378">Hydrolase</keyword>
<dbReference type="Gene3D" id="3.30.420.40">
    <property type="match status" value="2"/>
</dbReference>
<dbReference type="GO" id="GO:0016787">
    <property type="term" value="F:hydrolase activity"/>
    <property type="evidence" value="ECO:0007669"/>
    <property type="project" value="UniProtKB-KW"/>
</dbReference>
<dbReference type="PANTHER" id="PTHR11782">
    <property type="entry name" value="ADENOSINE/GUANOSINE DIPHOSPHATASE"/>
    <property type="match status" value="1"/>
</dbReference>
<evidence type="ECO:0008006" key="6">
    <source>
        <dbReference type="Google" id="ProtNLM"/>
    </source>
</evidence>
<evidence type="ECO:0000256" key="2">
    <source>
        <dbReference type="ARBA" id="ARBA00022801"/>
    </source>
</evidence>
<feature type="transmembrane region" description="Helical" evidence="4">
    <location>
        <begin position="158"/>
        <end position="179"/>
    </location>
</feature>
<feature type="compositionally biased region" description="Low complexity" evidence="3">
    <location>
        <begin position="93"/>
        <end position="104"/>
    </location>
</feature>
<reference evidence="5" key="1">
    <citation type="submission" date="2015-12" db="EMBL/GenBank/DDBJ databases">
        <title>Update maize B73 reference genome by single molecule sequencing technologies.</title>
        <authorList>
            <consortium name="Maize Genome Sequencing Project"/>
            <person name="Ware D."/>
        </authorList>
    </citation>
    <scope>NUCLEOTIDE SEQUENCE</scope>
    <source>
        <tissue evidence="5">Seedling</tissue>
    </source>
</reference>
<keyword evidence="4" id="KW-0472">Membrane</keyword>
<feature type="compositionally biased region" description="Low complexity" evidence="3">
    <location>
        <begin position="53"/>
        <end position="72"/>
    </location>
</feature>
<dbReference type="FunCoup" id="A0A1D6H4J9">
    <property type="interactions" value="470"/>
</dbReference>
<proteinExistence type="inferred from homology"/>
<evidence type="ECO:0000256" key="1">
    <source>
        <dbReference type="ARBA" id="ARBA00009283"/>
    </source>
</evidence>
<keyword evidence="4" id="KW-1133">Transmembrane helix</keyword>
<feature type="compositionally biased region" description="Basic and acidic residues" evidence="3">
    <location>
        <begin position="37"/>
        <end position="47"/>
    </location>
</feature>
<dbReference type="SMR" id="A0A1D6H4J9"/>
<evidence type="ECO:0000256" key="4">
    <source>
        <dbReference type="SAM" id="Phobius"/>
    </source>
</evidence>
<feature type="compositionally biased region" description="Basic residues" evidence="3">
    <location>
        <begin position="77"/>
        <end position="87"/>
    </location>
</feature>
<organism evidence="5">
    <name type="scientific">Zea mays</name>
    <name type="common">Maize</name>
    <dbReference type="NCBI Taxonomy" id="4577"/>
    <lineage>
        <taxon>Eukaryota</taxon>
        <taxon>Viridiplantae</taxon>
        <taxon>Streptophyta</taxon>
        <taxon>Embryophyta</taxon>
        <taxon>Tracheophyta</taxon>
        <taxon>Spermatophyta</taxon>
        <taxon>Magnoliopsida</taxon>
        <taxon>Liliopsida</taxon>
        <taxon>Poales</taxon>
        <taxon>Poaceae</taxon>
        <taxon>PACMAD clade</taxon>
        <taxon>Panicoideae</taxon>
        <taxon>Andropogonodae</taxon>
        <taxon>Andropogoneae</taxon>
        <taxon>Tripsacinae</taxon>
        <taxon>Zea</taxon>
    </lineage>
</organism>
<dbReference type="InParanoid" id="A0A1D6H4J9"/>
<dbReference type="AlphaFoldDB" id="A0A1D6H4J9"/>
<evidence type="ECO:0000256" key="3">
    <source>
        <dbReference type="SAM" id="MobiDB-lite"/>
    </source>
</evidence>
<dbReference type="Pfam" id="PF01150">
    <property type="entry name" value="GDA1_CD39"/>
    <property type="match status" value="1"/>
</dbReference>
<comment type="similarity">
    <text evidence="1">Belongs to the GDA1/CD39 NTPase family.</text>
</comment>
<dbReference type="PANTHER" id="PTHR11782:SF48">
    <property type="entry name" value="APYRASE 2-RELATED"/>
    <property type="match status" value="1"/>
</dbReference>
<dbReference type="InterPro" id="IPR000407">
    <property type="entry name" value="GDA1_CD39_NTPase"/>
</dbReference>